<reference evidence="2" key="3">
    <citation type="submission" date="2020-12" db="UniProtKB">
        <authorList>
            <consortium name="EnsemblPlants"/>
        </authorList>
    </citation>
    <scope>IDENTIFICATION</scope>
</reference>
<dbReference type="EnsemblPlants" id="Pp3c16_21130V3.1">
    <property type="protein sequence ID" value="Pp3c16_21130V3.1"/>
    <property type="gene ID" value="Pp3c16_21130"/>
</dbReference>
<protein>
    <submittedName>
        <fullName evidence="1 2">Uncharacterized protein</fullName>
    </submittedName>
</protein>
<dbReference type="InParanoid" id="A0A2K1J9J7"/>
<gene>
    <name evidence="1" type="ORF">PHYPA_021300</name>
</gene>
<evidence type="ECO:0000313" key="3">
    <source>
        <dbReference type="Proteomes" id="UP000006727"/>
    </source>
</evidence>
<proteinExistence type="predicted"/>
<keyword evidence="3" id="KW-1185">Reference proteome</keyword>
<name>A0A2K1J9J7_PHYPA</name>
<sequence>MEPSCKRSYYYNTHFGFLSLALSIPVRGEEKKDIHASKQAFSFPTLACSSRGGPAPLLIGRSRLRNHGNTSERSSTLTTTSGYVRLAGLFDSNHWLRATSICGDLILKWTSNWTGLETILQLWNQQIVATTTSLAGSVARIHRHRYRHRRRR</sequence>
<evidence type="ECO:0000313" key="1">
    <source>
        <dbReference type="EMBL" id="PNR38189.1"/>
    </source>
</evidence>
<dbReference type="EMBL" id="ABEU02000016">
    <property type="protein sequence ID" value="PNR38189.1"/>
    <property type="molecule type" value="Genomic_DNA"/>
</dbReference>
<organism evidence="1">
    <name type="scientific">Physcomitrium patens</name>
    <name type="common">Spreading-leaved earth moss</name>
    <name type="synonym">Physcomitrella patens</name>
    <dbReference type="NCBI Taxonomy" id="3218"/>
    <lineage>
        <taxon>Eukaryota</taxon>
        <taxon>Viridiplantae</taxon>
        <taxon>Streptophyta</taxon>
        <taxon>Embryophyta</taxon>
        <taxon>Bryophyta</taxon>
        <taxon>Bryophytina</taxon>
        <taxon>Bryopsida</taxon>
        <taxon>Funariidae</taxon>
        <taxon>Funariales</taxon>
        <taxon>Funariaceae</taxon>
        <taxon>Physcomitrium</taxon>
    </lineage>
</organism>
<dbReference type="AlphaFoldDB" id="A0A2K1J9J7"/>
<reference evidence="1 3" key="1">
    <citation type="journal article" date="2008" name="Science">
        <title>The Physcomitrella genome reveals evolutionary insights into the conquest of land by plants.</title>
        <authorList>
            <person name="Rensing S."/>
            <person name="Lang D."/>
            <person name="Zimmer A."/>
            <person name="Terry A."/>
            <person name="Salamov A."/>
            <person name="Shapiro H."/>
            <person name="Nishiyama T."/>
            <person name="Perroud P.-F."/>
            <person name="Lindquist E."/>
            <person name="Kamisugi Y."/>
            <person name="Tanahashi T."/>
            <person name="Sakakibara K."/>
            <person name="Fujita T."/>
            <person name="Oishi K."/>
            <person name="Shin-I T."/>
            <person name="Kuroki Y."/>
            <person name="Toyoda A."/>
            <person name="Suzuki Y."/>
            <person name="Hashimoto A."/>
            <person name="Yamaguchi K."/>
            <person name="Sugano A."/>
            <person name="Kohara Y."/>
            <person name="Fujiyama A."/>
            <person name="Anterola A."/>
            <person name="Aoki S."/>
            <person name="Ashton N."/>
            <person name="Barbazuk W.B."/>
            <person name="Barker E."/>
            <person name="Bennetzen J."/>
            <person name="Bezanilla M."/>
            <person name="Blankenship R."/>
            <person name="Cho S.H."/>
            <person name="Dutcher S."/>
            <person name="Estelle M."/>
            <person name="Fawcett J.A."/>
            <person name="Gundlach H."/>
            <person name="Hanada K."/>
            <person name="Heyl A."/>
            <person name="Hicks K.A."/>
            <person name="Hugh J."/>
            <person name="Lohr M."/>
            <person name="Mayer K."/>
            <person name="Melkozernov A."/>
            <person name="Murata T."/>
            <person name="Nelson D."/>
            <person name="Pils B."/>
            <person name="Prigge M."/>
            <person name="Reiss B."/>
            <person name="Renner T."/>
            <person name="Rombauts S."/>
            <person name="Rushton P."/>
            <person name="Sanderfoot A."/>
            <person name="Schween G."/>
            <person name="Shiu S.-H."/>
            <person name="Stueber K."/>
            <person name="Theodoulou F.L."/>
            <person name="Tu H."/>
            <person name="Van de Peer Y."/>
            <person name="Verrier P.J."/>
            <person name="Waters E."/>
            <person name="Wood A."/>
            <person name="Yang L."/>
            <person name="Cove D."/>
            <person name="Cuming A."/>
            <person name="Hasebe M."/>
            <person name="Lucas S."/>
            <person name="Mishler D.B."/>
            <person name="Reski R."/>
            <person name="Grigoriev I."/>
            <person name="Quatrano R.S."/>
            <person name="Boore J.L."/>
        </authorList>
    </citation>
    <scope>NUCLEOTIDE SEQUENCE [LARGE SCALE GENOMIC DNA]</scope>
    <source>
        <strain evidence="2 3">cv. Gransden 2004</strain>
    </source>
</reference>
<accession>A0A2K1J9J7</accession>
<dbReference type="Proteomes" id="UP000006727">
    <property type="component" value="Chromosome 16"/>
</dbReference>
<reference evidence="1 3" key="2">
    <citation type="journal article" date="2018" name="Plant J.">
        <title>The Physcomitrella patens chromosome-scale assembly reveals moss genome structure and evolution.</title>
        <authorList>
            <person name="Lang D."/>
            <person name="Ullrich K.K."/>
            <person name="Murat F."/>
            <person name="Fuchs J."/>
            <person name="Jenkins J."/>
            <person name="Haas F.B."/>
            <person name="Piednoel M."/>
            <person name="Gundlach H."/>
            <person name="Van Bel M."/>
            <person name="Meyberg R."/>
            <person name="Vives C."/>
            <person name="Morata J."/>
            <person name="Symeonidi A."/>
            <person name="Hiss M."/>
            <person name="Muchero W."/>
            <person name="Kamisugi Y."/>
            <person name="Saleh O."/>
            <person name="Blanc G."/>
            <person name="Decker E.L."/>
            <person name="van Gessel N."/>
            <person name="Grimwood J."/>
            <person name="Hayes R.D."/>
            <person name="Graham S.W."/>
            <person name="Gunter L.E."/>
            <person name="McDaniel S.F."/>
            <person name="Hoernstein S.N.W."/>
            <person name="Larsson A."/>
            <person name="Li F.W."/>
            <person name="Perroud P.F."/>
            <person name="Phillips J."/>
            <person name="Ranjan P."/>
            <person name="Rokshar D.S."/>
            <person name="Rothfels C.J."/>
            <person name="Schneider L."/>
            <person name="Shu S."/>
            <person name="Stevenson D.W."/>
            <person name="Thummler F."/>
            <person name="Tillich M."/>
            <person name="Villarreal Aguilar J.C."/>
            <person name="Widiez T."/>
            <person name="Wong G.K."/>
            <person name="Wymore A."/>
            <person name="Zhang Y."/>
            <person name="Zimmer A.D."/>
            <person name="Quatrano R.S."/>
            <person name="Mayer K.F.X."/>
            <person name="Goodstein D."/>
            <person name="Casacuberta J.M."/>
            <person name="Vandepoele K."/>
            <person name="Reski R."/>
            <person name="Cuming A.C."/>
            <person name="Tuskan G.A."/>
            <person name="Maumus F."/>
            <person name="Salse J."/>
            <person name="Schmutz J."/>
            <person name="Rensing S.A."/>
        </authorList>
    </citation>
    <scope>NUCLEOTIDE SEQUENCE [LARGE SCALE GENOMIC DNA]</scope>
    <source>
        <strain evidence="2 3">cv. Gransden 2004</strain>
    </source>
</reference>
<dbReference type="Gramene" id="Pp3c16_21130V3.1">
    <property type="protein sequence ID" value="Pp3c16_21130V3.1"/>
    <property type="gene ID" value="Pp3c16_21130"/>
</dbReference>
<evidence type="ECO:0000313" key="2">
    <source>
        <dbReference type="EnsemblPlants" id="Pp3c16_21130V3.1"/>
    </source>
</evidence>